<sequence>MYTIPLIRLGKSLRDMRNSRSMTQAKVAQLANVPRLKVIQVERGDPSVSMKAYAAIAKALGAELTLTPSRRPTLEEARAFFAYNE</sequence>
<accession>A0ABS2JZ43</accession>
<evidence type="ECO:0000313" key="2">
    <source>
        <dbReference type="EMBL" id="MBM7124055.1"/>
    </source>
</evidence>
<keyword evidence="3" id="KW-1185">Reference proteome</keyword>
<dbReference type="InterPro" id="IPR001387">
    <property type="entry name" value="Cro/C1-type_HTH"/>
</dbReference>
<dbReference type="PROSITE" id="PS50943">
    <property type="entry name" value="HTH_CROC1"/>
    <property type="match status" value="1"/>
</dbReference>
<dbReference type="CDD" id="cd00093">
    <property type="entry name" value="HTH_XRE"/>
    <property type="match status" value="1"/>
</dbReference>
<protein>
    <submittedName>
        <fullName evidence="2">Helix-turn-helix transcriptional regulator</fullName>
    </submittedName>
</protein>
<dbReference type="EMBL" id="JADIKE010000020">
    <property type="protein sequence ID" value="MBM7124055.1"/>
    <property type="molecule type" value="Genomic_DNA"/>
</dbReference>
<evidence type="ECO:0000259" key="1">
    <source>
        <dbReference type="PROSITE" id="PS50943"/>
    </source>
</evidence>
<dbReference type="RefSeq" id="WP_204678939.1">
    <property type="nucleotide sequence ID" value="NZ_BSNR01000022.1"/>
</dbReference>
<dbReference type="SMART" id="SM00530">
    <property type="entry name" value="HTH_XRE"/>
    <property type="match status" value="1"/>
</dbReference>
<organism evidence="2 3">
    <name type="scientific">Dyella flava</name>
    <dbReference type="NCBI Taxonomy" id="1920170"/>
    <lineage>
        <taxon>Bacteria</taxon>
        <taxon>Pseudomonadati</taxon>
        <taxon>Pseudomonadota</taxon>
        <taxon>Gammaproteobacteria</taxon>
        <taxon>Lysobacterales</taxon>
        <taxon>Rhodanobacteraceae</taxon>
        <taxon>Dyella</taxon>
    </lineage>
</organism>
<feature type="domain" description="HTH cro/C1-type" evidence="1">
    <location>
        <begin position="13"/>
        <end position="67"/>
    </location>
</feature>
<dbReference type="Pfam" id="PF13560">
    <property type="entry name" value="HTH_31"/>
    <property type="match status" value="1"/>
</dbReference>
<proteinExistence type="predicted"/>
<reference evidence="2" key="1">
    <citation type="submission" date="2020-10" db="EMBL/GenBank/DDBJ databases">
        <title>Phylogeny of dyella-like bacteria.</title>
        <authorList>
            <person name="Fu J."/>
        </authorList>
    </citation>
    <scope>NUCLEOTIDE SEQUENCE</scope>
    <source>
        <strain evidence="2">DHOC52</strain>
    </source>
</reference>
<dbReference type="InterPro" id="IPR010982">
    <property type="entry name" value="Lambda_DNA-bd_dom_sf"/>
</dbReference>
<dbReference type="Proteomes" id="UP001430149">
    <property type="component" value="Unassembled WGS sequence"/>
</dbReference>
<gene>
    <name evidence="2" type="ORF">ISP19_01570</name>
</gene>
<comment type="caution">
    <text evidence="2">The sequence shown here is derived from an EMBL/GenBank/DDBJ whole genome shotgun (WGS) entry which is preliminary data.</text>
</comment>
<dbReference type="Gene3D" id="1.10.260.40">
    <property type="entry name" value="lambda repressor-like DNA-binding domains"/>
    <property type="match status" value="1"/>
</dbReference>
<dbReference type="SUPFAM" id="SSF47413">
    <property type="entry name" value="lambda repressor-like DNA-binding domains"/>
    <property type="match status" value="1"/>
</dbReference>
<evidence type="ECO:0000313" key="3">
    <source>
        <dbReference type="Proteomes" id="UP001430149"/>
    </source>
</evidence>
<name>A0ABS2JZ43_9GAMM</name>